<dbReference type="InterPro" id="IPR053034">
    <property type="entry name" value="Glucuronokinase-like"/>
</dbReference>
<dbReference type="EMBL" id="JAEPQZ010000002">
    <property type="protein sequence ID" value="KAG2184638.1"/>
    <property type="molecule type" value="Genomic_DNA"/>
</dbReference>
<dbReference type="GO" id="GO:0047940">
    <property type="term" value="F:glucuronokinase activity"/>
    <property type="evidence" value="ECO:0007669"/>
    <property type="project" value="TreeGrafter"/>
</dbReference>
<organism evidence="4 5">
    <name type="scientific">Mortierella isabellina</name>
    <name type="common">Filamentous fungus</name>
    <name type="synonym">Umbelopsis isabellina</name>
    <dbReference type="NCBI Taxonomy" id="91625"/>
    <lineage>
        <taxon>Eukaryota</taxon>
        <taxon>Fungi</taxon>
        <taxon>Fungi incertae sedis</taxon>
        <taxon>Mucoromycota</taxon>
        <taxon>Mucoromycotina</taxon>
        <taxon>Umbelopsidomycetes</taxon>
        <taxon>Umbelopsidales</taxon>
        <taxon>Umbelopsidaceae</taxon>
        <taxon>Umbelopsis</taxon>
    </lineage>
</organism>
<dbReference type="InterPro" id="IPR020568">
    <property type="entry name" value="Ribosomal_Su5_D2-typ_SF"/>
</dbReference>
<dbReference type="InterPro" id="IPR006204">
    <property type="entry name" value="GHMP_kinase_N_dom"/>
</dbReference>
<dbReference type="OrthoDB" id="1924968at2759"/>
<keyword evidence="1" id="KW-0547">Nucleotide-binding</keyword>
<evidence type="ECO:0000313" key="5">
    <source>
        <dbReference type="Proteomes" id="UP000654370"/>
    </source>
</evidence>
<dbReference type="Pfam" id="PF00288">
    <property type="entry name" value="GHMP_kinases_N"/>
    <property type="match status" value="1"/>
</dbReference>
<accession>A0A8H7Q2C3</accession>
<dbReference type="AlphaFoldDB" id="A0A8H7Q2C3"/>
<dbReference type="PRINTS" id="PR00959">
    <property type="entry name" value="MEVGALKINASE"/>
</dbReference>
<dbReference type="Gene3D" id="3.90.550.10">
    <property type="entry name" value="Spore Coat Polysaccharide Biosynthesis Protein SpsA, Chain A"/>
    <property type="match status" value="1"/>
</dbReference>
<reference evidence="4" key="1">
    <citation type="submission" date="2020-12" db="EMBL/GenBank/DDBJ databases">
        <title>Metabolic potential, ecology and presence of endohyphal bacteria is reflected in genomic diversity of Mucoromycotina.</title>
        <authorList>
            <person name="Muszewska A."/>
            <person name="Okrasinska A."/>
            <person name="Steczkiewicz K."/>
            <person name="Drgas O."/>
            <person name="Orlowska M."/>
            <person name="Perlinska-Lenart U."/>
            <person name="Aleksandrzak-Piekarczyk T."/>
            <person name="Szatraj K."/>
            <person name="Zielenkiewicz U."/>
            <person name="Pilsyk S."/>
            <person name="Malc E."/>
            <person name="Mieczkowski P."/>
            <person name="Kruszewska J.S."/>
            <person name="Biernat P."/>
            <person name="Pawlowska J."/>
        </authorList>
    </citation>
    <scope>NUCLEOTIDE SEQUENCE</scope>
    <source>
        <strain evidence="4">WA0000067209</strain>
    </source>
</reference>
<dbReference type="InterPro" id="IPR036554">
    <property type="entry name" value="GHMP_kinase_C_sf"/>
</dbReference>
<comment type="caution">
    <text evidence="4">The sequence shown here is derived from an EMBL/GenBank/DDBJ whole genome shotgun (WGS) entry which is preliminary data.</text>
</comment>
<dbReference type="Proteomes" id="UP000654370">
    <property type="component" value="Unassembled WGS sequence"/>
</dbReference>
<dbReference type="PANTHER" id="PTHR38710:SF1">
    <property type="entry name" value="WITH PUTATIVE URIDYL PYROPHOSPHORYLASE-RELATED"/>
    <property type="match status" value="1"/>
</dbReference>
<sequence length="638" mass="71526">MSKTLVILATTSATTTLEKDIKNEHTSRFLRYRGVPKCLLPISGRPALSWWYDTAYHIYEHIYIIATAHSYKHFERWASGHAFPKENILNSGFSQGAISDISFAHRVKDIAEDLCIVPADLLFDNSRGLRLLETLKQAKGNQIIYHIPEHGDDPRIQRITTEHGSGLLTKEDTENVKKSLICPLAYNMGSSSLKQLDSYLRLPDHQASDVSLSGSITIPSLQEDLLAFYETQEYVQTIEQEFVSAYGYLDPSVTLTDYLKTWEKLLDTNIPPRSPKTFPNHQSQPIITRSNARVGLMGNPSDGFYGKTMSLLISNFWAEVTLIPNPLTQVEYGSISILPNPVADPHLFSSIESMAVISQTDGYDNGDRLLQACCKVFFTHCQKNNIKIDVKQGFSVLFETNIPRQVGLAGSSAIITAFWKTLLKFYGVTDEDIPLPLQASLVLSAEQDELGISAGLQDRVIQAYGGLVYMDFEKQHVDQYGYGQYERLNIDNLPPLWLAYVADPKDSGKMHNSVRQRFANGEPAVVEAMRQFAQLTTDARDALEKRDHKKFASLMSQNFNTRRAVYGDAALDKANLRMIQLATEHSCVAKFPGSGGAVVGMWNGDDEAHRNQDLQELRWALEKEGFVFVEIQPKANDA</sequence>
<keyword evidence="2" id="KW-0067">ATP-binding</keyword>
<dbReference type="PANTHER" id="PTHR38710">
    <property type="entry name" value="WITH PUTATIVE URIDYL PYROPHOSPHORYLASE-RELATED"/>
    <property type="match status" value="1"/>
</dbReference>
<evidence type="ECO:0000313" key="4">
    <source>
        <dbReference type="EMBL" id="KAG2184638.1"/>
    </source>
</evidence>
<name>A0A8H7Q2C3_MORIS</name>
<evidence type="ECO:0000256" key="1">
    <source>
        <dbReference type="ARBA" id="ARBA00022741"/>
    </source>
</evidence>
<dbReference type="SUPFAM" id="SSF55060">
    <property type="entry name" value="GHMP Kinase, C-terminal domain"/>
    <property type="match status" value="1"/>
</dbReference>
<evidence type="ECO:0000259" key="3">
    <source>
        <dbReference type="Pfam" id="PF00288"/>
    </source>
</evidence>
<gene>
    <name evidence="4" type="ORF">INT43_000551</name>
</gene>
<dbReference type="SUPFAM" id="SSF54211">
    <property type="entry name" value="Ribosomal protein S5 domain 2-like"/>
    <property type="match status" value="1"/>
</dbReference>
<dbReference type="SUPFAM" id="SSF53448">
    <property type="entry name" value="Nucleotide-diphospho-sugar transferases"/>
    <property type="match status" value="1"/>
</dbReference>
<dbReference type="Gene3D" id="3.30.230.120">
    <property type="match status" value="1"/>
</dbReference>
<protein>
    <recommendedName>
        <fullName evidence="3">GHMP kinase N-terminal domain-containing protein</fullName>
    </recommendedName>
</protein>
<feature type="domain" description="GHMP kinase N-terminal" evidence="3">
    <location>
        <begin position="382"/>
        <end position="466"/>
    </location>
</feature>
<keyword evidence="5" id="KW-1185">Reference proteome</keyword>
<proteinExistence type="predicted"/>
<evidence type="ECO:0000256" key="2">
    <source>
        <dbReference type="ARBA" id="ARBA00022840"/>
    </source>
</evidence>
<dbReference type="InterPro" id="IPR029044">
    <property type="entry name" value="Nucleotide-diphossugar_trans"/>
</dbReference>
<dbReference type="GO" id="GO:0005524">
    <property type="term" value="F:ATP binding"/>
    <property type="evidence" value="ECO:0007669"/>
    <property type="project" value="UniProtKB-KW"/>
</dbReference>